<reference evidence="1" key="1">
    <citation type="journal article" date="2011" name="Environ. Microbiol.">
        <title>Genomic insights into the metabolic potential of the polycyclic aromatic hydrocarbon degrading sulfate-reducing Deltaproteobacterium N47.</title>
        <authorList>
            <person name="Bergmann F."/>
            <person name="Selesi D."/>
            <person name="Weinmaier T."/>
            <person name="Tischler P."/>
            <person name="Rattei T."/>
            <person name="Meckenstock R.U."/>
        </authorList>
    </citation>
    <scope>NUCLEOTIDE SEQUENCE</scope>
</reference>
<dbReference type="AlphaFoldDB" id="E1YCW5"/>
<accession>E1YCW5</accession>
<evidence type="ECO:0000313" key="1">
    <source>
        <dbReference type="EMBL" id="CBX28409.1"/>
    </source>
</evidence>
<protein>
    <recommendedName>
        <fullName evidence="2">Phage protein Gp37/Gp68</fullName>
    </recommendedName>
</protein>
<evidence type="ECO:0008006" key="2">
    <source>
        <dbReference type="Google" id="ProtNLM"/>
    </source>
</evidence>
<proteinExistence type="predicted"/>
<organism evidence="1">
    <name type="scientific">uncultured Desulfobacterium sp</name>
    <dbReference type="NCBI Taxonomy" id="201089"/>
    <lineage>
        <taxon>Bacteria</taxon>
        <taxon>Pseudomonadati</taxon>
        <taxon>Thermodesulfobacteriota</taxon>
        <taxon>Desulfobacteria</taxon>
        <taxon>Desulfobacterales</taxon>
        <taxon>Desulfobacteriaceae</taxon>
        <taxon>Desulfobacterium</taxon>
        <taxon>environmental samples</taxon>
    </lineage>
</organism>
<dbReference type="Pfam" id="PF07505">
    <property type="entry name" value="DUF5131"/>
    <property type="match status" value="1"/>
</dbReference>
<dbReference type="EMBL" id="FR695868">
    <property type="protein sequence ID" value="CBX28409.1"/>
    <property type="molecule type" value="Genomic_DNA"/>
</dbReference>
<name>E1YCW5_9BACT</name>
<dbReference type="InterPro" id="IPR011101">
    <property type="entry name" value="DUF5131"/>
</dbReference>
<sequence>MKKEFKNPEMSDGGENWNVVTGCDKYSDGCQNCYAEDLVEWLKGMGQQVYKDNGFNLTIHYDRLYTPINKMAKKPKKPVKSFVTDMGDLFHKKVPDDFIFKVFETMLKVPQHRFYVLTKRAERLGELGPLLPWKPWIWAGVTVEADKYIDRIDHLKKLPSDVNKFLMLEPLLSPMPKLDLKGIDWVVVGGETNSKMKFREIKEEWVVDIREQVKKAGLPFMFKHWPGKTHNIKEAFLEGMIWDEYPETLTQNIDWDLYKKTVQ</sequence>
<gene>
    <name evidence="1" type="ORF">N47_G37330</name>
</gene>